<dbReference type="AlphaFoldDB" id="A0A1X0K7P8"/>
<reference evidence="2 3" key="1">
    <citation type="submission" date="2017-02" db="EMBL/GenBank/DDBJ databases">
        <title>The new phylogeny of genus Mycobacterium.</title>
        <authorList>
            <person name="Tortoli E."/>
            <person name="Trovato A."/>
            <person name="Cirillo D.M."/>
        </authorList>
    </citation>
    <scope>NUCLEOTIDE SEQUENCE [LARGE SCALE GENOMIC DNA]</scope>
    <source>
        <strain evidence="2 3">DSM 43992</strain>
    </source>
</reference>
<gene>
    <name evidence="2" type="ORF">BST44_22230</name>
</gene>
<evidence type="ECO:0000313" key="3">
    <source>
        <dbReference type="Proteomes" id="UP000192601"/>
    </source>
</evidence>
<keyword evidence="3" id="KW-1185">Reference proteome</keyword>
<proteinExistence type="predicted"/>
<organism evidence="2 3">
    <name type="scientific">Mycobacterium scrofulaceum</name>
    <dbReference type="NCBI Taxonomy" id="1783"/>
    <lineage>
        <taxon>Bacteria</taxon>
        <taxon>Bacillati</taxon>
        <taxon>Actinomycetota</taxon>
        <taxon>Actinomycetes</taxon>
        <taxon>Mycobacteriales</taxon>
        <taxon>Mycobacteriaceae</taxon>
        <taxon>Mycobacterium</taxon>
    </lineage>
</organism>
<feature type="region of interest" description="Disordered" evidence="1">
    <location>
        <begin position="189"/>
        <end position="244"/>
    </location>
</feature>
<dbReference type="OrthoDB" id="3350465at2"/>
<sequence>MAADLVPIRLSLSDGDRYTVWAPRWRDAGDEWEAFLGKDEDLYVFSSVADLVAFVRSDTDNDLVDHPAWKDLTSAPAYKFEPAEDRQFDLVAVEELVSEKPTEESVAALARTLALVSSIGSVCELAAVSKFFNGNPTLGTVSGGIDHFTGKAGLKRWTAIGEIIGRGWDDALGAIDGIVTTPEVDAKLSAKAADELAEEREDEDTEDADDTEADDDAEAEAAEQDAEADELVDADDEESRAAGDTVVLGSDEDFWVQVGIDPIRIMTSSGTFYTLRCYLDDRPIFLGRNGRISVFGSERALARYLADEHDHDLADLSTYDDIRTAATDGSLEVQVTEDNVYVLSGLADDIADGPDAVDRDQLDLAVELLRDIGDYSEEGTVDKALEPGRPLGKLVAYVLEPGSVGKPSAPYASAVREWENLEQFVDGRLRRE</sequence>
<name>A0A1X0K7P8_MYCSC</name>
<evidence type="ECO:0000256" key="1">
    <source>
        <dbReference type="SAM" id="MobiDB-lite"/>
    </source>
</evidence>
<accession>A0A1X0K7P8</accession>
<comment type="caution">
    <text evidence="2">The sequence shown here is derived from an EMBL/GenBank/DDBJ whole genome shotgun (WGS) entry which is preliminary data.</text>
</comment>
<dbReference type="RefSeq" id="WP_083179246.1">
    <property type="nucleotide sequence ID" value="NZ_MVIJ01000042.1"/>
</dbReference>
<dbReference type="STRING" id="1783.BST44_22230"/>
<protein>
    <submittedName>
        <fullName evidence="2">Primosomal protein</fullName>
    </submittedName>
</protein>
<dbReference type="EMBL" id="MVIJ01000042">
    <property type="protein sequence ID" value="ORB71050.1"/>
    <property type="molecule type" value="Genomic_DNA"/>
</dbReference>
<dbReference type="Proteomes" id="UP000192601">
    <property type="component" value="Unassembled WGS sequence"/>
</dbReference>
<feature type="compositionally biased region" description="Acidic residues" evidence="1">
    <location>
        <begin position="195"/>
        <end position="238"/>
    </location>
</feature>
<evidence type="ECO:0000313" key="2">
    <source>
        <dbReference type="EMBL" id="ORB71050.1"/>
    </source>
</evidence>